<evidence type="ECO:0000313" key="1">
    <source>
        <dbReference type="EMBL" id="MCD9559514.1"/>
    </source>
</evidence>
<dbReference type="EMBL" id="JACEIK010002160">
    <property type="protein sequence ID" value="MCD9559514.1"/>
    <property type="molecule type" value="Genomic_DNA"/>
</dbReference>
<reference evidence="1 2" key="1">
    <citation type="journal article" date="2021" name="BMC Genomics">
        <title>Datura genome reveals duplications of psychoactive alkaloid biosynthetic genes and high mutation rate following tissue culture.</title>
        <authorList>
            <person name="Rajewski A."/>
            <person name="Carter-House D."/>
            <person name="Stajich J."/>
            <person name="Litt A."/>
        </authorList>
    </citation>
    <scope>NUCLEOTIDE SEQUENCE [LARGE SCALE GENOMIC DNA]</scope>
    <source>
        <strain evidence="1">AR-01</strain>
    </source>
</reference>
<keyword evidence="2" id="KW-1185">Reference proteome</keyword>
<comment type="caution">
    <text evidence="1">The sequence shown here is derived from an EMBL/GenBank/DDBJ whole genome shotgun (WGS) entry which is preliminary data.</text>
</comment>
<feature type="non-terminal residue" evidence="1">
    <location>
        <position position="68"/>
    </location>
</feature>
<sequence>MTVSICSYPSTIQLSATNFVAGHHHNHREDEGALRFSKSLSARASSSSCLPQSSQFSLLNNKDMYAFE</sequence>
<gene>
    <name evidence="1" type="ORF">HAX54_017513</name>
</gene>
<dbReference type="Proteomes" id="UP000823775">
    <property type="component" value="Unassembled WGS sequence"/>
</dbReference>
<accession>A0ABS8UL22</accession>
<proteinExistence type="predicted"/>
<protein>
    <submittedName>
        <fullName evidence="1">Uncharacterized protein</fullName>
    </submittedName>
</protein>
<evidence type="ECO:0000313" key="2">
    <source>
        <dbReference type="Proteomes" id="UP000823775"/>
    </source>
</evidence>
<organism evidence="1 2">
    <name type="scientific">Datura stramonium</name>
    <name type="common">Jimsonweed</name>
    <name type="synonym">Common thornapple</name>
    <dbReference type="NCBI Taxonomy" id="4076"/>
    <lineage>
        <taxon>Eukaryota</taxon>
        <taxon>Viridiplantae</taxon>
        <taxon>Streptophyta</taxon>
        <taxon>Embryophyta</taxon>
        <taxon>Tracheophyta</taxon>
        <taxon>Spermatophyta</taxon>
        <taxon>Magnoliopsida</taxon>
        <taxon>eudicotyledons</taxon>
        <taxon>Gunneridae</taxon>
        <taxon>Pentapetalae</taxon>
        <taxon>asterids</taxon>
        <taxon>lamiids</taxon>
        <taxon>Solanales</taxon>
        <taxon>Solanaceae</taxon>
        <taxon>Solanoideae</taxon>
        <taxon>Datureae</taxon>
        <taxon>Datura</taxon>
    </lineage>
</organism>
<name>A0ABS8UL22_DATST</name>